<feature type="region of interest" description="Disordered" evidence="1">
    <location>
        <begin position="124"/>
        <end position="164"/>
    </location>
</feature>
<feature type="compositionally biased region" description="Acidic residues" evidence="1">
    <location>
        <begin position="139"/>
        <end position="164"/>
    </location>
</feature>
<evidence type="ECO:0000313" key="2">
    <source>
        <dbReference type="EnsemblPlants" id="PGSC0003DMT400095657"/>
    </source>
</evidence>
<evidence type="ECO:0000256" key="1">
    <source>
        <dbReference type="SAM" id="MobiDB-lite"/>
    </source>
</evidence>
<dbReference type="AlphaFoldDB" id="M1DWS8"/>
<dbReference type="PaxDb" id="4113-PGSC0003DMT400095657"/>
<dbReference type="HOGENOM" id="CLU_043094_2_0_1"/>
<accession>M1DWS8</accession>
<protein>
    <submittedName>
        <fullName evidence="2">Uncharacterized protein</fullName>
    </submittedName>
</protein>
<reference evidence="3" key="1">
    <citation type="journal article" date="2011" name="Nature">
        <title>Genome sequence and analysis of the tuber crop potato.</title>
        <authorList>
            <consortium name="The Potato Genome Sequencing Consortium"/>
        </authorList>
    </citation>
    <scope>NUCLEOTIDE SEQUENCE [LARGE SCALE GENOMIC DNA]</scope>
    <source>
        <strain evidence="3">cv. DM1-3 516 R44</strain>
    </source>
</reference>
<dbReference type="Proteomes" id="UP000011115">
    <property type="component" value="Unassembled WGS sequence"/>
</dbReference>
<name>M1DWS8_SOLTU</name>
<feature type="compositionally biased region" description="Basic and acidic residues" evidence="1">
    <location>
        <begin position="124"/>
        <end position="137"/>
    </location>
</feature>
<dbReference type="InParanoid" id="M1DWS8"/>
<sequence>MRKARVHKGHKYAFGGLITKMCCAAGVLEEHLDYMDPLYPTSVDITRTKRPDSKFGLTLTIVERHMRDELIMEMMYVLEMLRHQNGFHASTDMQFGEVAKRYPLNDHAKALLGIGPEYRKSIVNDIPRDEEHAHTSSDVDSDSEEEIDPAQAGDEAEGGDAMED</sequence>
<organism evidence="2 3">
    <name type="scientific">Solanum tuberosum</name>
    <name type="common">Potato</name>
    <dbReference type="NCBI Taxonomy" id="4113"/>
    <lineage>
        <taxon>Eukaryota</taxon>
        <taxon>Viridiplantae</taxon>
        <taxon>Streptophyta</taxon>
        <taxon>Embryophyta</taxon>
        <taxon>Tracheophyta</taxon>
        <taxon>Spermatophyta</taxon>
        <taxon>Magnoliopsida</taxon>
        <taxon>eudicotyledons</taxon>
        <taxon>Gunneridae</taxon>
        <taxon>Pentapetalae</taxon>
        <taxon>asterids</taxon>
        <taxon>lamiids</taxon>
        <taxon>Solanales</taxon>
        <taxon>Solanaceae</taxon>
        <taxon>Solanoideae</taxon>
        <taxon>Solaneae</taxon>
        <taxon>Solanum</taxon>
    </lineage>
</organism>
<reference evidence="2" key="2">
    <citation type="submission" date="2015-06" db="UniProtKB">
        <authorList>
            <consortium name="EnsemblPlants"/>
        </authorList>
    </citation>
    <scope>IDENTIFICATION</scope>
    <source>
        <strain evidence="2">DM1-3 516 R44</strain>
    </source>
</reference>
<dbReference type="Gramene" id="PGSC0003DMT400095657">
    <property type="protein sequence ID" value="PGSC0003DMT400095657"/>
    <property type="gene ID" value="PGSC0003DMG400045228"/>
</dbReference>
<dbReference type="EnsemblPlants" id="PGSC0003DMT400095657">
    <property type="protein sequence ID" value="PGSC0003DMT400095657"/>
    <property type="gene ID" value="PGSC0003DMG400045228"/>
</dbReference>
<keyword evidence="3" id="KW-1185">Reference proteome</keyword>
<evidence type="ECO:0000313" key="3">
    <source>
        <dbReference type="Proteomes" id="UP000011115"/>
    </source>
</evidence>
<proteinExistence type="predicted"/>